<feature type="compositionally biased region" description="Basic and acidic residues" evidence="1">
    <location>
        <begin position="13"/>
        <end position="26"/>
    </location>
</feature>
<evidence type="ECO:0000313" key="3">
    <source>
        <dbReference type="EMBL" id="BAF95763.1"/>
    </source>
</evidence>
<feature type="compositionally biased region" description="Basic and acidic residues" evidence="1">
    <location>
        <begin position="106"/>
        <end position="131"/>
    </location>
</feature>
<dbReference type="EMBL" id="AB370183">
    <property type="protein sequence ID" value="BAF95767.1"/>
    <property type="molecule type" value="Genomic_DNA"/>
</dbReference>
<evidence type="ECO:0000313" key="4">
    <source>
        <dbReference type="EMBL" id="BAF95764.1"/>
    </source>
</evidence>
<dbReference type="EMBL" id="AB370180">
    <property type="protein sequence ID" value="BAF95764.1"/>
    <property type="molecule type" value="Genomic_DNA"/>
</dbReference>
<feature type="region of interest" description="Disordered" evidence="1">
    <location>
        <begin position="1"/>
        <end position="145"/>
    </location>
</feature>
<evidence type="ECO:0000313" key="2">
    <source>
        <dbReference type="EMBL" id="BAF95762.1"/>
    </source>
</evidence>
<evidence type="ECO:0000256" key="1">
    <source>
        <dbReference type="SAM" id="MobiDB-lite"/>
    </source>
</evidence>
<feature type="compositionally biased region" description="Basic and acidic residues" evidence="1">
    <location>
        <begin position="33"/>
        <end position="52"/>
    </location>
</feature>
<organism evidence="2">
    <name type="scientific">Mycobacterium kyorinense</name>
    <dbReference type="NCBI Taxonomy" id="487514"/>
    <lineage>
        <taxon>Bacteria</taxon>
        <taxon>Bacillati</taxon>
        <taxon>Actinomycetota</taxon>
        <taxon>Actinomycetes</taxon>
        <taxon>Mycobacteriales</taxon>
        <taxon>Mycobacteriaceae</taxon>
        <taxon>Mycobacterium</taxon>
    </lineage>
</organism>
<protein>
    <submittedName>
        <fullName evidence="2">RNA polymerase</fullName>
    </submittedName>
</protein>
<dbReference type="EMBL" id="AB370179">
    <property type="protein sequence ID" value="BAF95763.1"/>
    <property type="molecule type" value="Genomic_DNA"/>
</dbReference>
<dbReference type="AlphaFoldDB" id="A9CS10"/>
<feature type="non-terminal residue" evidence="2">
    <location>
        <position position="1"/>
    </location>
</feature>
<name>A9CS10_9MYCO</name>
<feature type="non-terminal residue" evidence="2">
    <location>
        <position position="145"/>
    </location>
</feature>
<reference evidence="3" key="1">
    <citation type="submission" date="2007-12" db="EMBL/GenBank/DDBJ databases">
        <title>Mycobacterium kyorinense sp. nov., a Novel Slowly Growing Mycobacterium sp. Related to Mycobacterium celatum Isolated from Three Patients with Infections.</title>
        <authorList>
            <person name="Okazaki M."/>
            <person name="Ohnishi H."/>
            <person name="Ohkusu K."/>
            <person name="Hata H."/>
            <person name="Yonetani S."/>
            <person name="Fukugawa Y."/>
            <person name="Fujiwara N."/>
            <person name="Matsumoto S."/>
            <person name="Nishiuchi Y."/>
            <person name="Yamamoto M."/>
            <person name="Wada H."/>
            <person name="Sugawara K."/>
            <person name="Sejimo A."/>
            <person name="Kawamura C."/>
            <person name="Ebina A."/>
            <person name="Goto H."/>
            <person name="Ezaki T."/>
            <person name="Watanabe T."/>
        </authorList>
    </citation>
    <scope>NUCLEOTIDE SEQUENCE</scope>
    <source>
        <strain evidence="3">KUM 060413</strain>
        <strain evidence="4">KUM 060529</strain>
        <strain evidence="5">KUM 070115</strain>
    </source>
</reference>
<evidence type="ECO:0000313" key="5">
    <source>
        <dbReference type="EMBL" id="BAF95765.1"/>
    </source>
</evidence>
<gene>
    <name evidence="2" type="primary">rpoB</name>
</gene>
<proteinExistence type="predicted"/>
<dbReference type="EMBL" id="AB370178">
    <property type="protein sequence ID" value="BAF95762.1"/>
    <property type="molecule type" value="Genomic_DNA"/>
</dbReference>
<evidence type="ECO:0000313" key="6">
    <source>
        <dbReference type="EMBL" id="BAF95767.1"/>
    </source>
</evidence>
<reference evidence="2" key="2">
    <citation type="journal article" date="2009" name="Int. J. Syst. Evol. Microbiol.">
        <title>Mycobacterium kyorinense sp. nov., a novel, slow-growing species, related to Mycobacterium celatum, isolated from human clinical specimens.</title>
        <authorList>
            <person name="Okazaki M."/>
            <person name="Ohkusu K."/>
            <person name="Hata H."/>
            <person name="Ohnishi H."/>
            <person name="Sugahara K."/>
            <person name="Kawamura C."/>
            <person name="Fujiwara N."/>
            <person name="Matsumoto S."/>
            <person name="Nishiuchi Y."/>
            <person name="Toyoda K."/>
            <person name="Saito H."/>
            <person name="Yonetani S."/>
            <person name="Fukugawa Y."/>
            <person name="Yamamoto M."/>
            <person name="Wada H."/>
            <person name="Sejimo A."/>
            <person name="Ebina A."/>
            <person name="Goto H."/>
            <person name="Ezaki T."/>
            <person name="Watanabe T."/>
        </authorList>
    </citation>
    <scope>NUCLEOTIDE SEQUENCE</scope>
    <source>
        <strain evidence="6">AHM 060905</strain>
        <strain evidence="2">KUM 060204</strain>
    </source>
</reference>
<sequence>YRPLRQPAHSYRRRADPEPDPGRYVEDGAGGPRADDHPGRRGDHAADPDQHPSGRGGHQGVLRHQPALAVHGPEQPIVRADPQASPERARPGWSVPGAGRPGGPRRAPEPLRPDVPDRDPGRTEHRSDRLAGRVCPGQPVRVHRN</sequence>
<dbReference type="EMBL" id="AB370181">
    <property type="protein sequence ID" value="BAF95765.1"/>
    <property type="molecule type" value="Genomic_DNA"/>
</dbReference>
<accession>A9CS10</accession>